<gene>
    <name evidence="4" type="ORF">HID58_061975</name>
</gene>
<dbReference type="Gene3D" id="1.10.10.60">
    <property type="entry name" value="Homeodomain-like"/>
    <property type="match status" value="1"/>
</dbReference>
<dbReference type="PANTHER" id="PTHR43952:SF63">
    <property type="entry name" value="MYB-LIKE DOMAIN-CONTAINING PROTEIN"/>
    <property type="match status" value="1"/>
</dbReference>
<dbReference type="InterPro" id="IPR009057">
    <property type="entry name" value="Homeodomain-like_sf"/>
</dbReference>
<evidence type="ECO:0000313" key="4">
    <source>
        <dbReference type="EMBL" id="KAH0885879.1"/>
    </source>
</evidence>
<keyword evidence="3" id="KW-0539">Nucleus</keyword>
<evidence type="ECO:0000256" key="3">
    <source>
        <dbReference type="ARBA" id="ARBA00023242"/>
    </source>
</evidence>
<dbReference type="InterPro" id="IPR044636">
    <property type="entry name" value="RADIALIS-like"/>
</dbReference>
<keyword evidence="5" id="KW-1185">Reference proteome</keyword>
<keyword evidence="2" id="KW-0804">Transcription</keyword>
<name>A0ABQ8A075_BRANA</name>
<evidence type="ECO:0000256" key="1">
    <source>
        <dbReference type="ARBA" id="ARBA00023015"/>
    </source>
</evidence>
<evidence type="ECO:0000313" key="5">
    <source>
        <dbReference type="Proteomes" id="UP000824890"/>
    </source>
</evidence>
<dbReference type="EMBL" id="JAGKQM010000014">
    <property type="protein sequence ID" value="KAH0885879.1"/>
    <property type="molecule type" value="Genomic_DNA"/>
</dbReference>
<accession>A0ABQ8A075</accession>
<dbReference type="SUPFAM" id="SSF46689">
    <property type="entry name" value="Homeodomain-like"/>
    <property type="match status" value="1"/>
</dbReference>
<sequence>MASNSMSAYGSGSWTVKQSKAFESALATYDQDSPDRWYNVARAVGGTTPDEAKRQYELLVRDIESIENGHVAFPNYKTNGGSTKGRLRDEDKRLLLCSILKIIDEKHEAAVKEKATEPINYDIPYRTYTNVCSVRIRYTGFVRIVSRGYHSMLSVEYS</sequence>
<proteinExistence type="predicted"/>
<organism evidence="4 5">
    <name type="scientific">Brassica napus</name>
    <name type="common">Rape</name>
    <dbReference type="NCBI Taxonomy" id="3708"/>
    <lineage>
        <taxon>Eukaryota</taxon>
        <taxon>Viridiplantae</taxon>
        <taxon>Streptophyta</taxon>
        <taxon>Embryophyta</taxon>
        <taxon>Tracheophyta</taxon>
        <taxon>Spermatophyta</taxon>
        <taxon>Magnoliopsida</taxon>
        <taxon>eudicotyledons</taxon>
        <taxon>Gunneridae</taxon>
        <taxon>Pentapetalae</taxon>
        <taxon>rosids</taxon>
        <taxon>malvids</taxon>
        <taxon>Brassicales</taxon>
        <taxon>Brassicaceae</taxon>
        <taxon>Brassiceae</taxon>
        <taxon>Brassica</taxon>
    </lineage>
</organism>
<dbReference type="PANTHER" id="PTHR43952">
    <property type="entry name" value="MYB FAMILY TRANSCRIPTION FACTOR-RELATED"/>
    <property type="match status" value="1"/>
</dbReference>
<comment type="caution">
    <text evidence="4">The sequence shown here is derived from an EMBL/GenBank/DDBJ whole genome shotgun (WGS) entry which is preliminary data.</text>
</comment>
<protein>
    <submittedName>
        <fullName evidence="4">Uncharacterized protein</fullName>
    </submittedName>
</protein>
<evidence type="ECO:0000256" key="2">
    <source>
        <dbReference type="ARBA" id="ARBA00023163"/>
    </source>
</evidence>
<keyword evidence="1" id="KW-0805">Transcription regulation</keyword>
<dbReference type="Proteomes" id="UP000824890">
    <property type="component" value="Unassembled WGS sequence"/>
</dbReference>
<reference evidence="4 5" key="1">
    <citation type="submission" date="2021-05" db="EMBL/GenBank/DDBJ databases">
        <title>Genome Assembly of Synthetic Allotetraploid Brassica napus Reveals Homoeologous Exchanges between Subgenomes.</title>
        <authorList>
            <person name="Davis J.T."/>
        </authorList>
    </citation>
    <scope>NUCLEOTIDE SEQUENCE [LARGE SCALE GENOMIC DNA]</scope>
    <source>
        <strain evidence="5">cv. Da-Ae</strain>
        <tissue evidence="4">Seedling</tissue>
    </source>
</reference>